<dbReference type="PANTHER" id="PTHR42964:SF1">
    <property type="entry name" value="POLYKETIDE BIOSYNTHESIS ENOYL-COA HYDRATASE PKSH-RELATED"/>
    <property type="match status" value="1"/>
</dbReference>
<evidence type="ECO:0000256" key="2">
    <source>
        <dbReference type="RuleBase" id="RU003707"/>
    </source>
</evidence>
<proteinExistence type="inferred from homology"/>
<evidence type="ECO:0000256" key="1">
    <source>
        <dbReference type="ARBA" id="ARBA00005254"/>
    </source>
</evidence>
<dbReference type="RefSeq" id="WP_220109143.1">
    <property type="nucleotide sequence ID" value="NZ_JAHZST010000004.1"/>
</dbReference>
<dbReference type="PROSITE" id="PS00166">
    <property type="entry name" value="ENOYL_COA_HYDRATASE"/>
    <property type="match status" value="1"/>
</dbReference>
<dbReference type="SUPFAM" id="SSF52096">
    <property type="entry name" value="ClpP/crotonase"/>
    <property type="match status" value="1"/>
</dbReference>
<protein>
    <submittedName>
        <fullName evidence="3">Enoyl-CoA hydratase/isomerase family protein</fullName>
    </submittedName>
</protein>
<sequence>MENSKEKVLLQIKGKQIAYVILNNPDKHNAFDDSMITTLTNIFNEIALNQELRAMVLMAKGKSFCAGADLNWMKSMADYSYQENVTDANAMAQMLKTLNTLPLPTIAQIQGPAFGGGVGLASCCDMVFATKRTSFCLSEVKLGLIPATISPYVINAIGMNACRRYFQTAERFSAQKAKELGLVDEVIEQDELELTVSSVIQNLLKNGPEAVRQSKQLIFDVMGREINSQLLTQTSESIAAIRVSSQGQEGLNAFFSQRDPNWIIN</sequence>
<name>A0ABS7E1G4_9GAMM</name>
<organism evidence="3 4">
    <name type="scientific">Shewanella nanhaiensis</name>
    <dbReference type="NCBI Taxonomy" id="2864872"/>
    <lineage>
        <taxon>Bacteria</taxon>
        <taxon>Pseudomonadati</taxon>
        <taxon>Pseudomonadota</taxon>
        <taxon>Gammaproteobacteria</taxon>
        <taxon>Alteromonadales</taxon>
        <taxon>Shewanellaceae</taxon>
        <taxon>Shewanella</taxon>
    </lineage>
</organism>
<evidence type="ECO:0000313" key="4">
    <source>
        <dbReference type="Proteomes" id="UP001195963"/>
    </source>
</evidence>
<dbReference type="EMBL" id="JAHZST010000004">
    <property type="protein sequence ID" value="MBW8183530.1"/>
    <property type="molecule type" value="Genomic_DNA"/>
</dbReference>
<dbReference type="InterPro" id="IPR029045">
    <property type="entry name" value="ClpP/crotonase-like_dom_sf"/>
</dbReference>
<dbReference type="Pfam" id="PF00378">
    <property type="entry name" value="ECH_1"/>
    <property type="match status" value="1"/>
</dbReference>
<dbReference type="InterPro" id="IPR018376">
    <property type="entry name" value="Enoyl-CoA_hyd/isom_CS"/>
</dbReference>
<dbReference type="CDD" id="cd06558">
    <property type="entry name" value="crotonase-like"/>
    <property type="match status" value="1"/>
</dbReference>
<dbReference type="InterPro" id="IPR051683">
    <property type="entry name" value="Enoyl-CoA_Hydratase/Isomerase"/>
</dbReference>
<keyword evidence="4" id="KW-1185">Reference proteome</keyword>
<dbReference type="InterPro" id="IPR014748">
    <property type="entry name" value="Enoyl-CoA_hydra_C"/>
</dbReference>
<gene>
    <name evidence="3" type="ORF">K0625_07600</name>
</gene>
<dbReference type="Proteomes" id="UP001195963">
    <property type="component" value="Unassembled WGS sequence"/>
</dbReference>
<dbReference type="Gene3D" id="1.10.12.10">
    <property type="entry name" value="Lyase 2-enoyl-coa Hydratase, Chain A, domain 2"/>
    <property type="match status" value="1"/>
</dbReference>
<comment type="similarity">
    <text evidence="1 2">Belongs to the enoyl-CoA hydratase/isomerase family.</text>
</comment>
<dbReference type="InterPro" id="IPR001753">
    <property type="entry name" value="Enoyl-CoA_hydra/iso"/>
</dbReference>
<dbReference type="PANTHER" id="PTHR42964">
    <property type="entry name" value="ENOYL-COA HYDRATASE"/>
    <property type="match status" value="1"/>
</dbReference>
<evidence type="ECO:0000313" key="3">
    <source>
        <dbReference type="EMBL" id="MBW8183530.1"/>
    </source>
</evidence>
<dbReference type="Gene3D" id="3.90.226.10">
    <property type="entry name" value="2-enoyl-CoA Hydratase, Chain A, domain 1"/>
    <property type="match status" value="1"/>
</dbReference>
<comment type="caution">
    <text evidence="3">The sequence shown here is derived from an EMBL/GenBank/DDBJ whole genome shotgun (WGS) entry which is preliminary data.</text>
</comment>
<reference evidence="3 4" key="1">
    <citation type="submission" date="2021-07" db="EMBL/GenBank/DDBJ databases">
        <title>Shewanella sp. nov, isolated from SCS.</title>
        <authorList>
            <person name="Cao W.R."/>
        </authorList>
    </citation>
    <scope>NUCLEOTIDE SEQUENCE [LARGE SCALE GENOMIC DNA]</scope>
    <source>
        <strain evidence="3 4">NR704-98</strain>
    </source>
</reference>
<accession>A0ABS7E1G4</accession>